<keyword evidence="4" id="KW-1185">Reference proteome</keyword>
<dbReference type="InterPro" id="IPR050135">
    <property type="entry name" value="dGTPase-like"/>
</dbReference>
<evidence type="ECO:0000259" key="2">
    <source>
        <dbReference type="SMART" id="SM00471"/>
    </source>
</evidence>
<dbReference type="GO" id="GO:0005634">
    <property type="term" value="C:nucleus"/>
    <property type="evidence" value="ECO:0007669"/>
    <property type="project" value="TreeGrafter"/>
</dbReference>
<sequence>MGPHVWSVVDTRHFQRLRHLKQLGVSYYVWPGASHNRFEHSLGVAYLARQMATHLKDSQPELGITDRDVKCVELAGLCHDLGHGPWSHVWDGTYIPSALKAGFLPKNKDWQHEDASEMMFDDMMKQYDLDILPKDVFFIKALIAGDRARCSDEKSFLCEIVANKRNGIDVDKFDYIARDTRAIGDNQNLSLTRLINSARVIESQICYDIKDANQIYELCYTRFSLHKRIYNHKTAIEHMIVDAMLAAEPYLKIAEYINDPKKYLGLTDDIRTRFSELLEAQRILERIQNRDLYRCVDYKVFDWEHRELLEENITAAGIVAEAKRACSFYPKVGPTCLECFHAQRGDLSLLMPAHFAEVLLRVYTKDVRFFGIVQAGTAPCCPFNKSFSAGLSDSGENASPYLNQFTTVSKGYGRSLIHPTSPTKMLSPRPVSAPARNPDSEKGKTEGQSMEVHLPLPAPTSPTRVKHPRKTAFVSLENNSNSSRDKIGDNSTSTAFLASNASPSRGLRSSKRLREERVGGLDAKEQSDGDGTPGKRKRV</sequence>
<dbReference type="SUPFAM" id="SSF109604">
    <property type="entry name" value="HD-domain/PDEase-like"/>
    <property type="match status" value="1"/>
</dbReference>
<dbReference type="Gene3D" id="1.10.3210.10">
    <property type="entry name" value="Hypothetical protein af1432"/>
    <property type="match status" value="1"/>
</dbReference>
<dbReference type="PANTHER" id="PTHR11373:SF4">
    <property type="entry name" value="DEOXYNUCLEOSIDE TRIPHOSPHATE TRIPHOSPHOHYDROLASE SAMHD1"/>
    <property type="match status" value="1"/>
</dbReference>
<reference evidence="3" key="1">
    <citation type="journal article" date="2022" name="New Phytol.">
        <title>Evolutionary transition to the ectomycorrhizal habit in the genomes of a hyperdiverse lineage of mushroom-forming fungi.</title>
        <authorList>
            <person name="Looney B."/>
            <person name="Miyauchi S."/>
            <person name="Morin E."/>
            <person name="Drula E."/>
            <person name="Courty P.E."/>
            <person name="Kohler A."/>
            <person name="Kuo A."/>
            <person name="LaButti K."/>
            <person name="Pangilinan J."/>
            <person name="Lipzen A."/>
            <person name="Riley R."/>
            <person name="Andreopoulos W."/>
            <person name="He G."/>
            <person name="Johnson J."/>
            <person name="Nolan M."/>
            <person name="Tritt A."/>
            <person name="Barry K.W."/>
            <person name="Grigoriev I.V."/>
            <person name="Nagy L.G."/>
            <person name="Hibbett D."/>
            <person name="Henrissat B."/>
            <person name="Matheny P.B."/>
            <person name="Labbe J."/>
            <person name="Martin F.M."/>
        </authorList>
    </citation>
    <scope>NUCLEOTIDE SEQUENCE</scope>
    <source>
        <strain evidence="3">BPL690</strain>
    </source>
</reference>
<dbReference type="InterPro" id="IPR006674">
    <property type="entry name" value="HD_domain"/>
</dbReference>
<evidence type="ECO:0000313" key="4">
    <source>
        <dbReference type="Proteomes" id="UP001203297"/>
    </source>
</evidence>
<dbReference type="Proteomes" id="UP001203297">
    <property type="component" value="Unassembled WGS sequence"/>
</dbReference>
<dbReference type="GO" id="GO:0006203">
    <property type="term" value="P:dGTP catabolic process"/>
    <property type="evidence" value="ECO:0007669"/>
    <property type="project" value="TreeGrafter"/>
</dbReference>
<accession>A0AAD4M751</accession>
<dbReference type="GO" id="GO:0008832">
    <property type="term" value="F:dGTPase activity"/>
    <property type="evidence" value="ECO:0007669"/>
    <property type="project" value="TreeGrafter"/>
</dbReference>
<proteinExistence type="predicted"/>
<dbReference type="EMBL" id="WTXG01000012">
    <property type="protein sequence ID" value="KAI0301895.1"/>
    <property type="molecule type" value="Genomic_DNA"/>
</dbReference>
<dbReference type="InterPro" id="IPR003607">
    <property type="entry name" value="HD/PDEase_dom"/>
</dbReference>
<feature type="compositionally biased region" description="Polar residues" evidence="1">
    <location>
        <begin position="489"/>
        <end position="503"/>
    </location>
</feature>
<name>A0AAD4M751_9AGAM</name>
<dbReference type="SMART" id="SM00471">
    <property type="entry name" value="HDc"/>
    <property type="match status" value="1"/>
</dbReference>
<protein>
    <recommendedName>
        <fullName evidence="2">HD/PDEase domain-containing protein</fullName>
    </recommendedName>
</protein>
<organism evidence="3 4">
    <name type="scientific">Multifurca ochricompacta</name>
    <dbReference type="NCBI Taxonomy" id="376703"/>
    <lineage>
        <taxon>Eukaryota</taxon>
        <taxon>Fungi</taxon>
        <taxon>Dikarya</taxon>
        <taxon>Basidiomycota</taxon>
        <taxon>Agaricomycotina</taxon>
        <taxon>Agaricomycetes</taxon>
        <taxon>Russulales</taxon>
        <taxon>Russulaceae</taxon>
        <taxon>Multifurca</taxon>
    </lineage>
</organism>
<feature type="region of interest" description="Disordered" evidence="1">
    <location>
        <begin position="413"/>
        <end position="539"/>
    </location>
</feature>
<feature type="domain" description="HD/PDEase" evidence="2">
    <location>
        <begin position="33"/>
        <end position="185"/>
    </location>
</feature>
<comment type="caution">
    <text evidence="3">The sequence shown here is derived from an EMBL/GenBank/DDBJ whole genome shotgun (WGS) entry which is preliminary data.</text>
</comment>
<dbReference type="AlphaFoldDB" id="A0AAD4M751"/>
<dbReference type="Pfam" id="PF01966">
    <property type="entry name" value="HD"/>
    <property type="match status" value="1"/>
</dbReference>
<dbReference type="CDD" id="cd00077">
    <property type="entry name" value="HDc"/>
    <property type="match status" value="1"/>
</dbReference>
<dbReference type="PANTHER" id="PTHR11373">
    <property type="entry name" value="DEOXYNUCLEOSIDE TRIPHOSPHATE TRIPHOSPHOHYDROLASE"/>
    <property type="match status" value="1"/>
</dbReference>
<evidence type="ECO:0000313" key="3">
    <source>
        <dbReference type="EMBL" id="KAI0301895.1"/>
    </source>
</evidence>
<feature type="compositionally biased region" description="Basic and acidic residues" evidence="1">
    <location>
        <begin position="512"/>
        <end position="527"/>
    </location>
</feature>
<evidence type="ECO:0000256" key="1">
    <source>
        <dbReference type="SAM" id="MobiDB-lite"/>
    </source>
</evidence>
<gene>
    <name evidence="3" type="ORF">B0F90DRAFT_1810007</name>
</gene>